<dbReference type="PANTHER" id="PTHR38886:SF1">
    <property type="entry name" value="NACHT-NTPASE AND P-LOOP NTPASES N-TERMINAL DOMAIN-CONTAINING PROTEIN"/>
    <property type="match status" value="1"/>
</dbReference>
<dbReference type="AlphaFoldDB" id="A0A8E2ESQ9"/>
<keyword evidence="2" id="KW-1185">Reference proteome</keyword>
<dbReference type="OrthoDB" id="3045089at2759"/>
<dbReference type="PANTHER" id="PTHR38886">
    <property type="entry name" value="SESA DOMAIN-CONTAINING PROTEIN"/>
    <property type="match status" value="1"/>
</dbReference>
<gene>
    <name evidence="1" type="ORF">AOQ84DRAFT_302355</name>
</gene>
<protein>
    <recommendedName>
        <fullName evidence="3">Fungal N-terminal domain-containing protein</fullName>
    </recommendedName>
</protein>
<sequence length="146" mass="16193">MPITFGSVGDIISLCGIIQNLVKALDDARGSVHEYRDIVEELRILETAIKEVKRLSSENSDVLELVPLFQTAHRGAAQCQQNLEGFLGSVAKYKRHFQEGGSESVIKANIAKAKWQIMQRNELVNFRAHISAHTTSMSVLLSALNM</sequence>
<dbReference type="EMBL" id="KV750698">
    <property type="protein sequence ID" value="OCL03673.1"/>
    <property type="molecule type" value="Genomic_DNA"/>
</dbReference>
<evidence type="ECO:0008006" key="3">
    <source>
        <dbReference type="Google" id="ProtNLM"/>
    </source>
</evidence>
<evidence type="ECO:0000313" key="1">
    <source>
        <dbReference type="EMBL" id="OCL03673.1"/>
    </source>
</evidence>
<accession>A0A8E2ESQ9</accession>
<dbReference type="Proteomes" id="UP000250140">
    <property type="component" value="Unassembled WGS sequence"/>
</dbReference>
<organism evidence="1 2">
    <name type="scientific">Glonium stellatum</name>
    <dbReference type="NCBI Taxonomy" id="574774"/>
    <lineage>
        <taxon>Eukaryota</taxon>
        <taxon>Fungi</taxon>
        <taxon>Dikarya</taxon>
        <taxon>Ascomycota</taxon>
        <taxon>Pezizomycotina</taxon>
        <taxon>Dothideomycetes</taxon>
        <taxon>Pleosporomycetidae</taxon>
        <taxon>Gloniales</taxon>
        <taxon>Gloniaceae</taxon>
        <taxon>Glonium</taxon>
    </lineage>
</organism>
<name>A0A8E2ESQ9_9PEZI</name>
<reference evidence="1 2" key="1">
    <citation type="journal article" date="2016" name="Nat. Commun.">
        <title>Ectomycorrhizal ecology is imprinted in the genome of the dominant symbiotic fungus Cenococcum geophilum.</title>
        <authorList>
            <consortium name="DOE Joint Genome Institute"/>
            <person name="Peter M."/>
            <person name="Kohler A."/>
            <person name="Ohm R.A."/>
            <person name="Kuo A."/>
            <person name="Krutzmann J."/>
            <person name="Morin E."/>
            <person name="Arend M."/>
            <person name="Barry K.W."/>
            <person name="Binder M."/>
            <person name="Choi C."/>
            <person name="Clum A."/>
            <person name="Copeland A."/>
            <person name="Grisel N."/>
            <person name="Haridas S."/>
            <person name="Kipfer T."/>
            <person name="LaButti K."/>
            <person name="Lindquist E."/>
            <person name="Lipzen A."/>
            <person name="Maire R."/>
            <person name="Meier B."/>
            <person name="Mihaltcheva S."/>
            <person name="Molinier V."/>
            <person name="Murat C."/>
            <person name="Poggeler S."/>
            <person name="Quandt C.A."/>
            <person name="Sperisen C."/>
            <person name="Tritt A."/>
            <person name="Tisserant E."/>
            <person name="Crous P.W."/>
            <person name="Henrissat B."/>
            <person name="Nehls U."/>
            <person name="Egli S."/>
            <person name="Spatafora J.W."/>
            <person name="Grigoriev I.V."/>
            <person name="Martin F.M."/>
        </authorList>
    </citation>
    <scope>NUCLEOTIDE SEQUENCE [LARGE SCALE GENOMIC DNA]</scope>
    <source>
        <strain evidence="1 2">CBS 207.34</strain>
    </source>
</reference>
<proteinExistence type="predicted"/>
<evidence type="ECO:0000313" key="2">
    <source>
        <dbReference type="Proteomes" id="UP000250140"/>
    </source>
</evidence>